<proteinExistence type="predicted"/>
<gene>
    <name evidence="1" type="ORF">C8R26_13719</name>
</gene>
<protein>
    <submittedName>
        <fullName evidence="1">Uncharacterized protein</fullName>
    </submittedName>
</protein>
<name>A0A2T5HAR6_9PROT</name>
<accession>A0A2T5HAR6</accession>
<dbReference type="RefSeq" id="WP_107804380.1">
    <property type="nucleotide sequence ID" value="NZ_QAOI01000037.1"/>
</dbReference>
<dbReference type="AlphaFoldDB" id="A0A2T5HAR6"/>
<dbReference type="EMBL" id="QAOI01000037">
    <property type="protein sequence ID" value="PTQ68632.1"/>
    <property type="molecule type" value="Genomic_DNA"/>
</dbReference>
<evidence type="ECO:0000313" key="2">
    <source>
        <dbReference type="Proteomes" id="UP000244128"/>
    </source>
</evidence>
<comment type="caution">
    <text evidence="1">The sequence shown here is derived from an EMBL/GenBank/DDBJ whole genome shotgun (WGS) entry which is preliminary data.</text>
</comment>
<reference evidence="1 2" key="1">
    <citation type="submission" date="2018-04" db="EMBL/GenBank/DDBJ databases">
        <title>Active sludge and wastewater microbial communities from Klosterneuburg, Austria.</title>
        <authorList>
            <person name="Wagner M."/>
        </authorList>
    </citation>
    <scope>NUCLEOTIDE SEQUENCE [LARGE SCALE GENOMIC DNA]</scope>
    <source>
        <strain evidence="1 2">Nm49</strain>
    </source>
</reference>
<dbReference type="Proteomes" id="UP000244128">
    <property type="component" value="Unassembled WGS sequence"/>
</dbReference>
<organism evidence="1 2">
    <name type="scientific">Nitrosomonas oligotropha</name>
    <dbReference type="NCBI Taxonomy" id="42354"/>
    <lineage>
        <taxon>Bacteria</taxon>
        <taxon>Pseudomonadati</taxon>
        <taxon>Pseudomonadota</taxon>
        <taxon>Betaproteobacteria</taxon>
        <taxon>Nitrosomonadales</taxon>
        <taxon>Nitrosomonadaceae</taxon>
        <taxon>Nitrosomonas</taxon>
    </lineage>
</organism>
<sequence length="206" mass="23419">MSFEFLRKQVIDDLKEFLPEGCFKLEEGLRLNGKELSWNEKWECMAAMYGNKLCYESDCNIINLTIRQYAAAKVLYALGNLTDSEKTAAEAEAAIKEYLYLSGQEKEPFALLLKNIQPEPSAQDIGAKPWLELDPKDPEPEQDWYTPARYFARQLVRDDSTLLTKRKLLAQKVAQSLSNVKIYKRGGKLPPSYTTILKALSNVSLG</sequence>
<evidence type="ECO:0000313" key="1">
    <source>
        <dbReference type="EMBL" id="PTQ68632.1"/>
    </source>
</evidence>